<reference evidence="1 2" key="1">
    <citation type="submission" date="2018-10" db="EMBL/GenBank/DDBJ databases">
        <title>Genomic Encyclopedia of Type Strains, Phase IV (KMG-IV): sequencing the most valuable type-strain genomes for metagenomic binning, comparative biology and taxonomic classification.</title>
        <authorList>
            <person name="Goeker M."/>
        </authorList>
    </citation>
    <scope>NUCLEOTIDE SEQUENCE [LARGE SCALE GENOMIC DNA]</scope>
    <source>
        <strain evidence="1 2">DSM 15521</strain>
    </source>
</reference>
<dbReference type="AlphaFoldDB" id="A0A420W5G9"/>
<dbReference type="RefSeq" id="WP_121172014.1">
    <property type="nucleotide sequence ID" value="NZ_RBIE01000006.1"/>
</dbReference>
<comment type="caution">
    <text evidence="1">The sequence shown here is derived from an EMBL/GenBank/DDBJ whole genome shotgun (WGS) entry which is preliminary data.</text>
</comment>
<organism evidence="1 2">
    <name type="scientific">Thermovibrio guaymasensis</name>
    <dbReference type="NCBI Taxonomy" id="240167"/>
    <lineage>
        <taxon>Bacteria</taxon>
        <taxon>Pseudomonadati</taxon>
        <taxon>Aquificota</taxon>
        <taxon>Aquificia</taxon>
        <taxon>Desulfurobacteriales</taxon>
        <taxon>Desulfurobacteriaceae</taxon>
        <taxon>Thermovibrio</taxon>
    </lineage>
</organism>
<dbReference type="Proteomes" id="UP000280881">
    <property type="component" value="Unassembled WGS sequence"/>
</dbReference>
<name>A0A420W5G9_9BACT</name>
<protein>
    <submittedName>
        <fullName evidence="1">Uncharacterized protein</fullName>
    </submittedName>
</protein>
<keyword evidence="2" id="KW-1185">Reference proteome</keyword>
<gene>
    <name evidence="1" type="ORF">C7457_1714</name>
</gene>
<evidence type="ECO:0000313" key="1">
    <source>
        <dbReference type="EMBL" id="RKQ59926.1"/>
    </source>
</evidence>
<accession>A0A420W5G9</accession>
<evidence type="ECO:0000313" key="2">
    <source>
        <dbReference type="Proteomes" id="UP000280881"/>
    </source>
</evidence>
<sequence length="73" mass="8659">MKDFDFEQLNDDTKVLIVKFSNDDYVNNTDVISGYFDQIRSILSKKDIEVIFISDHLELLHLSKTEMKELFKK</sequence>
<proteinExistence type="predicted"/>
<dbReference type="EMBL" id="RBIE01000006">
    <property type="protein sequence ID" value="RKQ59926.1"/>
    <property type="molecule type" value="Genomic_DNA"/>
</dbReference>